<dbReference type="Proteomes" id="UP001152885">
    <property type="component" value="Unassembled WGS sequence"/>
</dbReference>
<keyword evidence="1" id="KW-0597">Phosphoprotein</keyword>
<dbReference type="PROSITE" id="PS50894">
    <property type="entry name" value="HPT"/>
    <property type="match status" value="1"/>
</dbReference>
<dbReference type="EMBL" id="CANTUO010000001">
    <property type="protein sequence ID" value="CAI5757060.1"/>
    <property type="molecule type" value="Genomic_DNA"/>
</dbReference>
<reference evidence="4" key="1">
    <citation type="submission" date="2022-12" db="EMBL/GenBank/DDBJ databases">
        <authorList>
            <person name="Brejova B."/>
        </authorList>
    </citation>
    <scope>NUCLEOTIDE SEQUENCE</scope>
</reference>
<sequence>MSSSSDSKIKSLQDSGLVDWSVLSEIIQMDEDEEDFSQQLFETFVNQVNDTFKEINHYLKTKDLDNLSKTGHFLKGSAAALGLTLISQQCERIQNYGHKINFDNFDIRDVDREKIKDVEEDGVETNENGKNKYEDKENNITKDSITKDNKKDDEFSILDQSSDEYWILLIKDALAKAKSGFISTKKALDDYFETE</sequence>
<feature type="domain" description="HPt" evidence="3">
    <location>
        <begin position="33"/>
        <end position="140"/>
    </location>
</feature>
<dbReference type="SUPFAM" id="SSF47226">
    <property type="entry name" value="Histidine-containing phosphotransfer domain, HPT domain"/>
    <property type="match status" value="1"/>
</dbReference>
<dbReference type="GO" id="GO:0043424">
    <property type="term" value="F:protein histidine kinase binding"/>
    <property type="evidence" value="ECO:0007669"/>
    <property type="project" value="InterPro"/>
</dbReference>
<feature type="compositionally biased region" description="Basic and acidic residues" evidence="2">
    <location>
        <begin position="127"/>
        <end position="145"/>
    </location>
</feature>
<protein>
    <recommendedName>
        <fullName evidence="3">HPt domain-containing protein</fullName>
    </recommendedName>
</protein>
<dbReference type="GO" id="GO:0009927">
    <property type="term" value="F:histidine phosphotransfer kinase activity"/>
    <property type="evidence" value="ECO:0007669"/>
    <property type="project" value="InterPro"/>
</dbReference>
<keyword evidence="5" id="KW-1185">Reference proteome</keyword>
<feature type="region of interest" description="Disordered" evidence="2">
    <location>
        <begin position="119"/>
        <end position="145"/>
    </location>
</feature>
<evidence type="ECO:0000256" key="1">
    <source>
        <dbReference type="PROSITE-ProRule" id="PRU00110"/>
    </source>
</evidence>
<dbReference type="PANTHER" id="PTHR28242:SF52">
    <property type="entry name" value="PHOSPHORELAY INTERMEDIATE PROTEIN YPD1"/>
    <property type="match status" value="1"/>
</dbReference>
<dbReference type="InterPro" id="IPR008207">
    <property type="entry name" value="Sig_transdc_His_kin_Hpt_dom"/>
</dbReference>
<gene>
    <name evidence="4" type="ORF">CANVERA_P1577</name>
</gene>
<dbReference type="OrthoDB" id="1673781at2759"/>
<comment type="caution">
    <text evidence="4">The sequence shown here is derived from an EMBL/GenBank/DDBJ whole genome shotgun (WGS) entry which is preliminary data.</text>
</comment>
<evidence type="ECO:0000259" key="3">
    <source>
        <dbReference type="PROSITE" id="PS50894"/>
    </source>
</evidence>
<evidence type="ECO:0000313" key="4">
    <source>
        <dbReference type="EMBL" id="CAI5757060.1"/>
    </source>
</evidence>
<dbReference type="InterPro" id="IPR045871">
    <property type="entry name" value="AHP1-5/YPD1"/>
</dbReference>
<dbReference type="Pfam" id="PF01627">
    <property type="entry name" value="Hpt"/>
    <property type="match status" value="1"/>
</dbReference>
<feature type="modified residue" description="Phosphohistidine" evidence="1">
    <location>
        <position position="72"/>
    </location>
</feature>
<dbReference type="Gene3D" id="1.20.120.160">
    <property type="entry name" value="HPT domain"/>
    <property type="match status" value="1"/>
</dbReference>
<evidence type="ECO:0000256" key="2">
    <source>
        <dbReference type="SAM" id="MobiDB-lite"/>
    </source>
</evidence>
<proteinExistence type="predicted"/>
<accession>A0A9W4TSW0</accession>
<dbReference type="InterPro" id="IPR036641">
    <property type="entry name" value="HPT_dom_sf"/>
</dbReference>
<dbReference type="CDD" id="cd00088">
    <property type="entry name" value="HPT"/>
    <property type="match status" value="1"/>
</dbReference>
<dbReference type="GO" id="GO:0005634">
    <property type="term" value="C:nucleus"/>
    <property type="evidence" value="ECO:0007669"/>
    <property type="project" value="TreeGrafter"/>
</dbReference>
<dbReference type="PANTHER" id="PTHR28242">
    <property type="entry name" value="PHOSPHORELAY INTERMEDIATE PROTEIN YPD1"/>
    <property type="match status" value="1"/>
</dbReference>
<dbReference type="AlphaFoldDB" id="A0A9W4TSW0"/>
<name>A0A9W4TSW0_9ASCO</name>
<organism evidence="4 5">
    <name type="scientific">Candida verbasci</name>
    <dbReference type="NCBI Taxonomy" id="1227364"/>
    <lineage>
        <taxon>Eukaryota</taxon>
        <taxon>Fungi</taxon>
        <taxon>Dikarya</taxon>
        <taxon>Ascomycota</taxon>
        <taxon>Saccharomycotina</taxon>
        <taxon>Pichiomycetes</taxon>
        <taxon>Debaryomycetaceae</taxon>
        <taxon>Candida/Lodderomyces clade</taxon>
        <taxon>Candida</taxon>
    </lineage>
</organism>
<dbReference type="GO" id="GO:0005737">
    <property type="term" value="C:cytoplasm"/>
    <property type="evidence" value="ECO:0007669"/>
    <property type="project" value="TreeGrafter"/>
</dbReference>
<dbReference type="GO" id="GO:0000160">
    <property type="term" value="P:phosphorelay signal transduction system"/>
    <property type="evidence" value="ECO:0007669"/>
    <property type="project" value="InterPro"/>
</dbReference>
<evidence type="ECO:0000313" key="5">
    <source>
        <dbReference type="Proteomes" id="UP001152885"/>
    </source>
</evidence>